<feature type="compositionally biased region" description="Pro residues" evidence="1">
    <location>
        <begin position="192"/>
        <end position="204"/>
    </location>
</feature>
<dbReference type="EMBL" id="KZ996722">
    <property type="protein sequence ID" value="RKO88427.1"/>
    <property type="molecule type" value="Genomic_DNA"/>
</dbReference>
<feature type="compositionally biased region" description="Polar residues" evidence="1">
    <location>
        <begin position="227"/>
        <end position="237"/>
    </location>
</feature>
<feature type="compositionally biased region" description="Low complexity" evidence="1">
    <location>
        <begin position="31"/>
        <end position="46"/>
    </location>
</feature>
<feature type="compositionally biased region" description="Basic and acidic residues" evidence="1">
    <location>
        <begin position="104"/>
        <end position="116"/>
    </location>
</feature>
<evidence type="ECO:0000313" key="3">
    <source>
        <dbReference type="Proteomes" id="UP000269721"/>
    </source>
</evidence>
<evidence type="ECO:0000256" key="1">
    <source>
        <dbReference type="SAM" id="MobiDB-lite"/>
    </source>
</evidence>
<feature type="region of interest" description="Disordered" evidence="1">
    <location>
        <begin position="31"/>
        <end position="70"/>
    </location>
</feature>
<gene>
    <name evidence="2" type="ORF">BDK51DRAFT_29117</name>
</gene>
<feature type="compositionally biased region" description="Low complexity" evidence="1">
    <location>
        <begin position="85"/>
        <end position="97"/>
    </location>
</feature>
<evidence type="ECO:0000313" key="2">
    <source>
        <dbReference type="EMBL" id="RKO88427.1"/>
    </source>
</evidence>
<dbReference type="Proteomes" id="UP000269721">
    <property type="component" value="Unassembled WGS sequence"/>
</dbReference>
<accession>A0A4V1IR10</accession>
<feature type="region of interest" description="Disordered" evidence="1">
    <location>
        <begin position="85"/>
        <end position="249"/>
    </location>
</feature>
<organism evidence="2 3">
    <name type="scientific">Blyttiomyces helicus</name>
    <dbReference type="NCBI Taxonomy" id="388810"/>
    <lineage>
        <taxon>Eukaryota</taxon>
        <taxon>Fungi</taxon>
        <taxon>Fungi incertae sedis</taxon>
        <taxon>Chytridiomycota</taxon>
        <taxon>Chytridiomycota incertae sedis</taxon>
        <taxon>Chytridiomycetes</taxon>
        <taxon>Chytridiomycetes incertae sedis</taxon>
        <taxon>Blyttiomyces</taxon>
    </lineage>
</organism>
<dbReference type="AlphaFoldDB" id="A0A4V1IR10"/>
<protein>
    <submittedName>
        <fullName evidence="2">Uncharacterized protein</fullName>
    </submittedName>
</protein>
<proteinExistence type="predicted"/>
<reference evidence="3" key="1">
    <citation type="journal article" date="2018" name="Nat. Microbiol.">
        <title>Leveraging single-cell genomics to expand the fungal tree of life.</title>
        <authorList>
            <person name="Ahrendt S.R."/>
            <person name="Quandt C.A."/>
            <person name="Ciobanu D."/>
            <person name="Clum A."/>
            <person name="Salamov A."/>
            <person name="Andreopoulos B."/>
            <person name="Cheng J.F."/>
            <person name="Woyke T."/>
            <person name="Pelin A."/>
            <person name="Henrissat B."/>
            <person name="Reynolds N.K."/>
            <person name="Benny G.L."/>
            <person name="Smith M.E."/>
            <person name="James T.Y."/>
            <person name="Grigoriev I.V."/>
        </authorList>
    </citation>
    <scope>NUCLEOTIDE SEQUENCE [LARGE SCALE GENOMIC DNA]</scope>
</reference>
<name>A0A4V1IR10_9FUNG</name>
<feature type="compositionally biased region" description="Polar residues" evidence="1">
    <location>
        <begin position="180"/>
        <end position="191"/>
    </location>
</feature>
<sequence>MADRQDDVDPDVQSFRSRGVGNMAKFFENQANAAASQPSSTPASPTFLSRKPSINTAALSVPPPPAPRQFRSATVGAAAAPKYSYAAVRSTAASTTAPSPPVPRPRDRPAPADPPRDAIPAEQKRLSVSRLSRFFDGNFDPAQPRGPSPPPLAVPPWAARSANGSQLPKSPSDGHISGMLSPTSASRNNVPTPRPPAPQAPPPRKPSKSQGMSGSLSADSLPRFRQPSLSAESTHSGSDVDPFSDRHVSEEALPMTGLVAPLEGSRLVHGSAIRSRFLADK</sequence>
<feature type="compositionally biased region" description="Pro residues" evidence="1">
    <location>
        <begin position="144"/>
        <end position="154"/>
    </location>
</feature>
<keyword evidence="3" id="KW-1185">Reference proteome</keyword>